<dbReference type="SUPFAM" id="SSF53383">
    <property type="entry name" value="PLP-dependent transferases"/>
    <property type="match status" value="1"/>
</dbReference>
<dbReference type="EMBL" id="JBBMEJ010000001">
    <property type="protein sequence ID" value="MEQ2369447.1"/>
    <property type="molecule type" value="Genomic_DNA"/>
</dbReference>
<accession>A0ABV1BBY9</accession>
<dbReference type="InterPro" id="IPR015424">
    <property type="entry name" value="PyrdxlP-dep_Trfase"/>
</dbReference>
<name>A0ABV1BBY9_9FIRM</name>
<dbReference type="InterPro" id="IPR015422">
    <property type="entry name" value="PyrdxlP-dep_Trfase_small"/>
</dbReference>
<dbReference type="Gene3D" id="3.90.1150.10">
    <property type="entry name" value="Aspartate Aminotransferase, domain 1"/>
    <property type="match status" value="1"/>
</dbReference>
<gene>
    <name evidence="3" type="ORF">WMO28_00550</name>
</gene>
<evidence type="ECO:0000313" key="4">
    <source>
        <dbReference type="Proteomes" id="UP001473063"/>
    </source>
</evidence>
<dbReference type="RefSeq" id="WP_349055905.1">
    <property type="nucleotide sequence ID" value="NZ_JBBMEJ010000001.1"/>
</dbReference>
<sequence>MKNVLTKEFVERIRAITKELGIVLVFDETCTLRAGYHGMQGIYGVRPDLTVMGKIIGGGVPIGAVGGSKEVMEALENKVALSGTHHGHLMAAMAGIATLKQLDEAAFEKLNGQASRIKNEINSWAIENEIPFGYYGEHSILGYAFTDKVDRKINTIRDYWGNTNGNAMQIYALEMAVRGYYPVVRGQIALTLPMTDENITGFIETSKELITEIYK</sequence>
<keyword evidence="2" id="KW-0663">Pyridoxal phosphate</keyword>
<dbReference type="PANTHER" id="PTHR43713">
    <property type="entry name" value="GLUTAMATE-1-SEMIALDEHYDE 2,1-AMINOMUTASE"/>
    <property type="match status" value="1"/>
</dbReference>
<dbReference type="InterPro" id="IPR015421">
    <property type="entry name" value="PyrdxlP-dep_Trfase_major"/>
</dbReference>
<keyword evidence="3" id="KW-0808">Transferase</keyword>
<dbReference type="PANTHER" id="PTHR43713:SF3">
    <property type="entry name" value="GLUTAMATE-1-SEMIALDEHYDE 2,1-AMINOMUTASE 1, CHLOROPLASTIC-RELATED"/>
    <property type="match status" value="1"/>
</dbReference>
<keyword evidence="3" id="KW-0032">Aminotransferase</keyword>
<dbReference type="InterPro" id="IPR005814">
    <property type="entry name" value="Aminotrans_3"/>
</dbReference>
<dbReference type="Proteomes" id="UP001473063">
    <property type="component" value="Unassembled WGS sequence"/>
</dbReference>
<proteinExistence type="predicted"/>
<protein>
    <submittedName>
        <fullName evidence="3">Aminotransferase class III-fold pyridoxal phosphate-dependent enzyme</fullName>
    </submittedName>
</protein>
<evidence type="ECO:0000313" key="3">
    <source>
        <dbReference type="EMBL" id="MEQ2369447.1"/>
    </source>
</evidence>
<evidence type="ECO:0000256" key="2">
    <source>
        <dbReference type="ARBA" id="ARBA00022898"/>
    </source>
</evidence>
<comment type="caution">
    <text evidence="3">The sequence shown here is derived from an EMBL/GenBank/DDBJ whole genome shotgun (WGS) entry which is preliminary data.</text>
</comment>
<reference evidence="3 4" key="1">
    <citation type="submission" date="2024-03" db="EMBL/GenBank/DDBJ databases">
        <title>Human intestinal bacterial collection.</title>
        <authorList>
            <person name="Pauvert C."/>
            <person name="Hitch T.C.A."/>
            <person name="Clavel T."/>
        </authorList>
    </citation>
    <scope>NUCLEOTIDE SEQUENCE [LARGE SCALE GENOMIC DNA]</scope>
    <source>
        <strain evidence="3 4">CLA-JM-H16</strain>
    </source>
</reference>
<dbReference type="GO" id="GO:0008483">
    <property type="term" value="F:transaminase activity"/>
    <property type="evidence" value="ECO:0007669"/>
    <property type="project" value="UniProtKB-KW"/>
</dbReference>
<organism evidence="3 4">
    <name type="scientific">Blautia aquisgranensis</name>
    <dbReference type="NCBI Taxonomy" id="3133153"/>
    <lineage>
        <taxon>Bacteria</taxon>
        <taxon>Bacillati</taxon>
        <taxon>Bacillota</taxon>
        <taxon>Clostridia</taxon>
        <taxon>Lachnospirales</taxon>
        <taxon>Lachnospiraceae</taxon>
        <taxon>Blautia</taxon>
    </lineage>
</organism>
<keyword evidence="4" id="KW-1185">Reference proteome</keyword>
<evidence type="ECO:0000256" key="1">
    <source>
        <dbReference type="ARBA" id="ARBA00001933"/>
    </source>
</evidence>
<comment type="cofactor">
    <cofactor evidence="1">
        <name>pyridoxal 5'-phosphate</name>
        <dbReference type="ChEBI" id="CHEBI:597326"/>
    </cofactor>
</comment>
<dbReference type="Pfam" id="PF00202">
    <property type="entry name" value="Aminotran_3"/>
    <property type="match status" value="1"/>
</dbReference>
<dbReference type="Gene3D" id="3.40.640.10">
    <property type="entry name" value="Type I PLP-dependent aspartate aminotransferase-like (Major domain)"/>
    <property type="match status" value="1"/>
</dbReference>